<keyword evidence="3 7" id="KW-0479">Metal-binding</keyword>
<dbReference type="InterPro" id="IPR001128">
    <property type="entry name" value="Cyt_P450"/>
</dbReference>
<protein>
    <submittedName>
        <fullName evidence="8">Putative cytochrome P450 YjiB</fullName>
    </submittedName>
</protein>
<keyword evidence="9" id="KW-1185">Reference proteome</keyword>
<dbReference type="InterPro" id="IPR002397">
    <property type="entry name" value="Cyt_P450_B"/>
</dbReference>
<dbReference type="PRINTS" id="PR00385">
    <property type="entry name" value="P450"/>
</dbReference>
<proteinExistence type="inferred from homology"/>
<dbReference type="RefSeq" id="WP_172632257.1">
    <property type="nucleotide sequence ID" value="NZ_BIXY01000066.1"/>
</dbReference>
<dbReference type="GO" id="GO:0005506">
    <property type="term" value="F:iron ion binding"/>
    <property type="evidence" value="ECO:0007669"/>
    <property type="project" value="InterPro"/>
</dbReference>
<name>A0A5A5TG14_9CHLR</name>
<evidence type="ECO:0000256" key="5">
    <source>
        <dbReference type="ARBA" id="ARBA00023004"/>
    </source>
</evidence>
<dbReference type="Proteomes" id="UP000322530">
    <property type="component" value="Unassembled WGS sequence"/>
</dbReference>
<gene>
    <name evidence="8" type="primary">yjiB_4</name>
    <name evidence="8" type="ORF">KDI_38560</name>
</gene>
<dbReference type="PROSITE" id="PS00086">
    <property type="entry name" value="CYTOCHROME_P450"/>
    <property type="match status" value="1"/>
</dbReference>
<accession>A0A5A5TG14</accession>
<keyword evidence="6 7" id="KW-0503">Monooxygenase</keyword>
<evidence type="ECO:0000256" key="7">
    <source>
        <dbReference type="RuleBase" id="RU000461"/>
    </source>
</evidence>
<dbReference type="EMBL" id="BIXY01000066">
    <property type="protein sequence ID" value="GCF10292.1"/>
    <property type="molecule type" value="Genomic_DNA"/>
</dbReference>
<dbReference type="PRINTS" id="PR00359">
    <property type="entry name" value="BP450"/>
</dbReference>
<dbReference type="GO" id="GO:0004497">
    <property type="term" value="F:monooxygenase activity"/>
    <property type="evidence" value="ECO:0007669"/>
    <property type="project" value="UniProtKB-KW"/>
</dbReference>
<dbReference type="PANTHER" id="PTHR46696:SF1">
    <property type="entry name" value="CYTOCHROME P450 YJIB-RELATED"/>
    <property type="match status" value="1"/>
</dbReference>
<dbReference type="Pfam" id="PF00067">
    <property type="entry name" value="p450"/>
    <property type="match status" value="1"/>
</dbReference>
<evidence type="ECO:0000313" key="8">
    <source>
        <dbReference type="EMBL" id="GCF10292.1"/>
    </source>
</evidence>
<evidence type="ECO:0000256" key="4">
    <source>
        <dbReference type="ARBA" id="ARBA00023002"/>
    </source>
</evidence>
<evidence type="ECO:0000256" key="1">
    <source>
        <dbReference type="ARBA" id="ARBA00010617"/>
    </source>
</evidence>
<dbReference type="AlphaFoldDB" id="A0A5A5TG14"/>
<keyword evidence="4 7" id="KW-0560">Oxidoreductase</keyword>
<keyword evidence="2 7" id="KW-0349">Heme</keyword>
<evidence type="ECO:0000256" key="3">
    <source>
        <dbReference type="ARBA" id="ARBA00022723"/>
    </source>
</evidence>
<comment type="caution">
    <text evidence="8">The sequence shown here is derived from an EMBL/GenBank/DDBJ whole genome shotgun (WGS) entry which is preliminary data.</text>
</comment>
<sequence>MQQQSRSEGEFSAYRFQTIEQTLQTFQWFASMRSNQPVVYDPQSRLWQVFRYEDVNQVVTDYSHFSSESIPGFSENSFLNGTVVATDPPDHRKLRNLVNQAFTPRAVNHLSGRVTEIAQELINVALPTGRMDVVADIAFPFPARVIAQLLGVPDEDWDVFRRWVSEEENTGQPVTLGTVIQSRQSMEAHRYAFFSRLLKERRTASRDDLISSLSVAEIDGERLSERELISFCILLLAAGQETTKNLIANALYLFTEYPAVAEQLRQEPELMPNAIEEILRFLPPVWFTMRRTTSEVELSGQKIPANAIVLAWNASANRDPAQFPDPDHFNIQREPNRHLTFGHGIHFCIGAPLARLEARIVLPMLLAQLKNIKRVPDVPINVRTGIVYVIQSLPITFN</sequence>
<comment type="similarity">
    <text evidence="1 7">Belongs to the cytochrome P450 family.</text>
</comment>
<evidence type="ECO:0000256" key="2">
    <source>
        <dbReference type="ARBA" id="ARBA00022617"/>
    </source>
</evidence>
<dbReference type="FunFam" id="1.10.630.10:FF:000018">
    <property type="entry name" value="Cytochrome P450 monooxygenase"/>
    <property type="match status" value="1"/>
</dbReference>
<dbReference type="InterPro" id="IPR036396">
    <property type="entry name" value="Cyt_P450_sf"/>
</dbReference>
<reference evidence="8 9" key="1">
    <citation type="submission" date="2019-01" db="EMBL/GenBank/DDBJ databases">
        <title>Draft genome sequence of Dictyobacter sp. Uno17.</title>
        <authorList>
            <person name="Wang C.M."/>
            <person name="Zheng Y."/>
            <person name="Sakai Y."/>
            <person name="Abe K."/>
            <person name="Yokota A."/>
            <person name="Yabe S."/>
        </authorList>
    </citation>
    <scope>NUCLEOTIDE SEQUENCE [LARGE SCALE GENOMIC DNA]</scope>
    <source>
        <strain evidence="8 9">Uno17</strain>
    </source>
</reference>
<evidence type="ECO:0000256" key="6">
    <source>
        <dbReference type="ARBA" id="ARBA00023033"/>
    </source>
</evidence>
<dbReference type="PANTHER" id="PTHR46696">
    <property type="entry name" value="P450, PUTATIVE (EUROFUNG)-RELATED"/>
    <property type="match status" value="1"/>
</dbReference>
<organism evidence="8 9">
    <name type="scientific">Dictyobacter arantiisoli</name>
    <dbReference type="NCBI Taxonomy" id="2014874"/>
    <lineage>
        <taxon>Bacteria</taxon>
        <taxon>Bacillati</taxon>
        <taxon>Chloroflexota</taxon>
        <taxon>Ktedonobacteria</taxon>
        <taxon>Ktedonobacterales</taxon>
        <taxon>Dictyobacteraceae</taxon>
        <taxon>Dictyobacter</taxon>
    </lineage>
</organism>
<keyword evidence="5 7" id="KW-0408">Iron</keyword>
<evidence type="ECO:0000313" key="9">
    <source>
        <dbReference type="Proteomes" id="UP000322530"/>
    </source>
</evidence>
<dbReference type="CDD" id="cd11032">
    <property type="entry name" value="P450_EryK-like"/>
    <property type="match status" value="1"/>
</dbReference>
<dbReference type="InterPro" id="IPR017972">
    <property type="entry name" value="Cyt_P450_CS"/>
</dbReference>
<dbReference type="Gene3D" id="1.10.630.10">
    <property type="entry name" value="Cytochrome P450"/>
    <property type="match status" value="1"/>
</dbReference>
<dbReference type="GO" id="GO:0020037">
    <property type="term" value="F:heme binding"/>
    <property type="evidence" value="ECO:0007669"/>
    <property type="project" value="InterPro"/>
</dbReference>
<dbReference type="SUPFAM" id="SSF48264">
    <property type="entry name" value="Cytochrome P450"/>
    <property type="match status" value="1"/>
</dbReference>
<dbReference type="GO" id="GO:0016705">
    <property type="term" value="F:oxidoreductase activity, acting on paired donors, with incorporation or reduction of molecular oxygen"/>
    <property type="evidence" value="ECO:0007669"/>
    <property type="project" value="InterPro"/>
</dbReference>